<sequence>MFFKKGAQPTGEPPSSETALTGAGSPVEVDCGDGPSGHGGIGGAVGPLGGAEGEGSLRVMNTTHALTAVINAAKQSMGIWVLSNDI</sequence>
<dbReference type="AlphaFoldDB" id="Q9PFG4"/>
<dbReference type="EMBL" id="AE003849">
    <property type="protein sequence ID" value="AAF83505.1"/>
    <property type="molecule type" value="Genomic_DNA"/>
</dbReference>
<evidence type="ECO:0000313" key="2">
    <source>
        <dbReference type="EMBL" id="AAF83505.1"/>
    </source>
</evidence>
<evidence type="ECO:0000313" key="3">
    <source>
        <dbReference type="Proteomes" id="UP000000812"/>
    </source>
</evidence>
<dbReference type="KEGG" id="xfa:XF_0695"/>
<feature type="region of interest" description="Disordered" evidence="1">
    <location>
        <begin position="1"/>
        <end position="47"/>
    </location>
</feature>
<feature type="compositionally biased region" description="Gly residues" evidence="1">
    <location>
        <begin position="34"/>
        <end position="47"/>
    </location>
</feature>
<dbReference type="Proteomes" id="UP000000812">
    <property type="component" value="Chromosome"/>
</dbReference>
<protein>
    <submittedName>
        <fullName evidence="2">Uncharacterized protein</fullName>
    </submittedName>
</protein>
<dbReference type="PIR" id="E82772">
    <property type="entry name" value="E82772"/>
</dbReference>
<dbReference type="HOGENOM" id="CLU_2497149_0_0_6"/>
<evidence type="ECO:0000256" key="1">
    <source>
        <dbReference type="SAM" id="MobiDB-lite"/>
    </source>
</evidence>
<reference evidence="2 3" key="1">
    <citation type="journal article" date="2000" name="Nature">
        <title>The genome sequence of the plant pathogen Xylella fastidiosa.</title>
        <authorList>
            <person name="Simpson A.J."/>
            <person name="Reinach F.C."/>
            <person name="Arruda P."/>
            <person name="Abreu F.A."/>
            <person name="Acencio M."/>
            <person name="Alvarenga R."/>
            <person name="Alves L.M."/>
            <person name="Araya J.E."/>
            <person name="Baia G.S."/>
            <person name="Baptista C.S."/>
            <person name="Barros M.H."/>
            <person name="Bonaccorsi E.D."/>
            <person name="Bordin S."/>
            <person name="Bove J.M."/>
            <person name="Briones M.R."/>
            <person name="Bueno M.R."/>
            <person name="Camargo A.A."/>
            <person name="Camargo L.E."/>
            <person name="Carraro D.M."/>
            <person name="Carrer H."/>
            <person name="Colauto N.B."/>
            <person name="Colombo C."/>
            <person name="Costa F.F."/>
            <person name="Costa M.C."/>
            <person name="Costa-Neto C.M."/>
            <person name="Coutinho L.L."/>
            <person name="Cristofani M."/>
            <person name="Dias-Neto E."/>
            <person name="Docena C."/>
            <person name="El-Dorry H."/>
            <person name="Facincani A.P."/>
            <person name="Ferreira A.J."/>
            <person name="Ferreira V.C."/>
            <person name="Ferro J.A."/>
            <person name="Fraga J.S."/>
            <person name="Franca S.C."/>
            <person name="Franco M.C."/>
            <person name="Frohme M."/>
            <person name="Furlan L.R."/>
            <person name="Garnier M."/>
            <person name="Goldman G.H."/>
            <person name="Goldman M.H."/>
            <person name="Gomes S.L."/>
            <person name="Gruber A."/>
            <person name="Ho P.L."/>
            <person name="Hoheisel J.D."/>
            <person name="Junqueira M.L."/>
            <person name="Kemper E.L."/>
            <person name="Kitajima J.P."/>
            <person name="Krieger J.E."/>
            <person name="Kuramae E.E."/>
            <person name="Laigret F."/>
            <person name="Lambais M.R."/>
            <person name="Leite L.C."/>
            <person name="Lemos E.G."/>
            <person name="Lemos M.V."/>
            <person name="Lopes S.A."/>
            <person name="Lopes C.R."/>
            <person name="Machado J.A."/>
            <person name="Machado M.A."/>
            <person name="Madeira A.M."/>
            <person name="Madeira H.M."/>
            <person name="Marino C.L."/>
            <person name="Marques M.V."/>
            <person name="Martins E.A."/>
            <person name="Martins E.M."/>
            <person name="Matsukuma A.Y."/>
            <person name="Menck C.F."/>
            <person name="Miracca E.C."/>
            <person name="Miyaki C.Y."/>
            <person name="Monteriro-Vitorello C.B."/>
            <person name="Moon D.H."/>
            <person name="Nagai M.A."/>
            <person name="Nascimento A.L."/>
            <person name="Netto L.E."/>
            <person name="Nhani A.Jr."/>
            <person name="Nobrega F.G."/>
            <person name="Nunes L.R."/>
            <person name="Oliveira M.A."/>
            <person name="de Oliveira M.C."/>
            <person name="de Oliveira R.C."/>
            <person name="Palmieri D.A."/>
            <person name="Paris A."/>
            <person name="Peixoto B.R."/>
            <person name="Pereira G.A."/>
            <person name="Pereira H.A.Jr."/>
            <person name="Pesquero J.B."/>
            <person name="Quaggio R.B."/>
            <person name="Roberto P.G."/>
            <person name="Rodrigues V."/>
            <person name="de M Rosa A.J."/>
            <person name="de Rosa V.E.Jr."/>
            <person name="de Sa R.G."/>
            <person name="Santelli R.V."/>
            <person name="Sawasaki H.E."/>
            <person name="da Silva A.C."/>
            <person name="da Silva A.M."/>
            <person name="da Silva F.R."/>
            <person name="da Silva W.A.Jr."/>
            <person name="da Silveira J.F."/>
            <person name="Silvestri M.L."/>
            <person name="Siqueira W.J."/>
            <person name="de Souza A.A."/>
            <person name="de Souza A.P."/>
            <person name="Terenzi M.F."/>
            <person name="Truffi D."/>
            <person name="Tsai S.M."/>
            <person name="Tsuhako M.H."/>
            <person name="Vallada H."/>
            <person name="Van Sluys M.A."/>
            <person name="Verjovski-Almeida S."/>
            <person name="Vettore A.L."/>
            <person name="Zago M.A."/>
            <person name="Zatz M."/>
            <person name="Meidanis J."/>
            <person name="Setubal J.C."/>
        </authorList>
    </citation>
    <scope>NUCLEOTIDE SEQUENCE [LARGE SCALE GENOMIC DNA]</scope>
    <source>
        <strain evidence="2 3">9a5c</strain>
    </source>
</reference>
<name>Q9PFG4_XYLFA</name>
<gene>
    <name evidence="2" type="ordered locus">XF_0695</name>
</gene>
<proteinExistence type="predicted"/>
<organism evidence="2 3">
    <name type="scientific">Xylella fastidiosa (strain 9a5c)</name>
    <dbReference type="NCBI Taxonomy" id="160492"/>
    <lineage>
        <taxon>Bacteria</taxon>
        <taxon>Pseudomonadati</taxon>
        <taxon>Pseudomonadota</taxon>
        <taxon>Gammaproteobacteria</taxon>
        <taxon>Lysobacterales</taxon>
        <taxon>Lysobacteraceae</taxon>
        <taxon>Xylella</taxon>
    </lineage>
</organism>
<accession>Q9PFG4</accession>